<dbReference type="InterPro" id="IPR050291">
    <property type="entry name" value="CDF_Transporter"/>
</dbReference>
<gene>
    <name evidence="10" type="ORF">DFP86_103126</name>
</gene>
<dbReference type="AlphaFoldDB" id="A0A4R7BA68"/>
<evidence type="ECO:0000256" key="7">
    <source>
        <dbReference type="SAM" id="Phobius"/>
    </source>
</evidence>
<dbReference type="Gene3D" id="3.30.70.1350">
    <property type="entry name" value="Cation efflux protein, cytoplasmic domain"/>
    <property type="match status" value="1"/>
</dbReference>
<evidence type="ECO:0000259" key="9">
    <source>
        <dbReference type="Pfam" id="PF16916"/>
    </source>
</evidence>
<dbReference type="Pfam" id="PF01545">
    <property type="entry name" value="Cation_efflux"/>
    <property type="match status" value="1"/>
</dbReference>
<dbReference type="NCBIfam" id="TIGR01297">
    <property type="entry name" value="CDF"/>
    <property type="match status" value="1"/>
</dbReference>
<evidence type="ECO:0000256" key="4">
    <source>
        <dbReference type="ARBA" id="ARBA00022692"/>
    </source>
</evidence>
<dbReference type="SUPFAM" id="SSF160240">
    <property type="entry name" value="Cation efflux protein cytoplasmic domain-like"/>
    <property type="match status" value="1"/>
</dbReference>
<evidence type="ECO:0000313" key="10">
    <source>
        <dbReference type="EMBL" id="TDR81473.1"/>
    </source>
</evidence>
<feature type="domain" description="Cation efflux protein cytoplasmic" evidence="9">
    <location>
        <begin position="223"/>
        <end position="298"/>
    </location>
</feature>
<name>A0A4R7BA68_9NEIS</name>
<dbReference type="GO" id="GO:0016020">
    <property type="term" value="C:membrane"/>
    <property type="evidence" value="ECO:0007669"/>
    <property type="project" value="UniProtKB-SubCell"/>
</dbReference>
<feature type="transmembrane region" description="Helical" evidence="7">
    <location>
        <begin position="169"/>
        <end position="187"/>
    </location>
</feature>
<evidence type="ECO:0000259" key="8">
    <source>
        <dbReference type="Pfam" id="PF01545"/>
    </source>
</evidence>
<feature type="domain" description="Cation efflux protein transmembrane" evidence="8">
    <location>
        <begin position="25"/>
        <end position="218"/>
    </location>
</feature>
<feature type="transmembrane region" description="Helical" evidence="7">
    <location>
        <begin position="130"/>
        <end position="148"/>
    </location>
</feature>
<dbReference type="Pfam" id="PF16916">
    <property type="entry name" value="ZT_dimer"/>
    <property type="match status" value="1"/>
</dbReference>
<dbReference type="InterPro" id="IPR027469">
    <property type="entry name" value="Cation_efflux_TMD_sf"/>
</dbReference>
<keyword evidence="6 7" id="KW-0472">Membrane</keyword>
<dbReference type="FunFam" id="1.20.1510.10:FF:000006">
    <property type="entry name" value="Divalent cation efflux transporter"/>
    <property type="match status" value="1"/>
</dbReference>
<accession>A0A4R7BA68</accession>
<dbReference type="RefSeq" id="WP_133678846.1">
    <property type="nucleotide sequence ID" value="NZ_SNZP01000003.1"/>
</dbReference>
<keyword evidence="4 7" id="KW-0812">Transmembrane</keyword>
<dbReference type="InterPro" id="IPR002524">
    <property type="entry name" value="Cation_efflux"/>
</dbReference>
<organism evidence="10 11">
    <name type="scientific">Paludibacterium purpuratum</name>
    <dbReference type="NCBI Taxonomy" id="1144873"/>
    <lineage>
        <taxon>Bacteria</taxon>
        <taxon>Pseudomonadati</taxon>
        <taxon>Pseudomonadota</taxon>
        <taxon>Betaproteobacteria</taxon>
        <taxon>Neisseriales</taxon>
        <taxon>Chromobacteriaceae</taxon>
        <taxon>Paludibacterium</taxon>
    </lineage>
</organism>
<dbReference type="InterPro" id="IPR027470">
    <property type="entry name" value="Cation_efflux_CTD"/>
</dbReference>
<comment type="caution">
    <text evidence="10">The sequence shown here is derived from an EMBL/GenBank/DDBJ whole genome shotgun (WGS) entry which is preliminary data.</text>
</comment>
<evidence type="ECO:0000256" key="5">
    <source>
        <dbReference type="ARBA" id="ARBA00022989"/>
    </source>
</evidence>
<dbReference type="InterPro" id="IPR036837">
    <property type="entry name" value="Cation_efflux_CTD_sf"/>
</dbReference>
<dbReference type="SUPFAM" id="SSF161111">
    <property type="entry name" value="Cation efflux protein transmembrane domain-like"/>
    <property type="match status" value="1"/>
</dbReference>
<evidence type="ECO:0000256" key="1">
    <source>
        <dbReference type="ARBA" id="ARBA00004141"/>
    </source>
</evidence>
<dbReference type="InterPro" id="IPR058533">
    <property type="entry name" value="Cation_efflux_TM"/>
</dbReference>
<keyword evidence="3" id="KW-0813">Transport</keyword>
<evidence type="ECO:0000256" key="2">
    <source>
        <dbReference type="ARBA" id="ARBA00008114"/>
    </source>
</evidence>
<dbReference type="Gene3D" id="1.20.1510.10">
    <property type="entry name" value="Cation efflux protein transmembrane domain"/>
    <property type="match status" value="1"/>
</dbReference>
<comment type="subcellular location">
    <subcellularLocation>
        <location evidence="1">Membrane</location>
        <topology evidence="1">Multi-pass membrane protein</topology>
    </subcellularLocation>
</comment>
<evidence type="ECO:0000256" key="3">
    <source>
        <dbReference type="ARBA" id="ARBA00022448"/>
    </source>
</evidence>
<sequence length="306" mass="32712">MGQDVQALAGVGELSRQQVASKSTLVSVATNIALTAGQVIAGWLSDSQGLIADGIHSLSDLFADFVVLLANRHSQKEADDDHHYGHLRYETAASLVLGVLLLVVGVGMVINGTRKALDPSLIAQVHGMALWVALSALVAKELLFRYMLRAARKVGSSMLEANAWHARSDAASSLVVAFGIGGNLLGFHLLDPLAALVVGVMVGKMGWTFSWNALHDLMDRAASDEQVARLHECLLATPGVLGLHDLRTRMMGDHIVVDVHLEVDGEQTVRQGHAITVEARRRVVAALPVLYVTTHLDPAGDEHDDA</sequence>
<dbReference type="PANTHER" id="PTHR43840">
    <property type="entry name" value="MITOCHONDRIAL METAL TRANSPORTER 1-RELATED"/>
    <property type="match status" value="1"/>
</dbReference>
<protein>
    <submittedName>
        <fullName evidence="10">Cation diffusion facilitator family transporter</fullName>
    </submittedName>
</protein>
<comment type="similarity">
    <text evidence="2">Belongs to the cation diffusion facilitator (CDF) transporter (TC 2.A.4) family.</text>
</comment>
<reference evidence="10 11" key="1">
    <citation type="submission" date="2019-03" db="EMBL/GenBank/DDBJ databases">
        <title>Genomic Encyclopedia of Type Strains, Phase III (KMG-III): the genomes of soil and plant-associated and newly described type strains.</title>
        <authorList>
            <person name="Whitman W."/>
        </authorList>
    </citation>
    <scope>NUCLEOTIDE SEQUENCE [LARGE SCALE GENOMIC DNA]</scope>
    <source>
        <strain evidence="10 11">CECT 8976</strain>
    </source>
</reference>
<dbReference type="OrthoDB" id="9806522at2"/>
<dbReference type="EMBL" id="SNZP01000003">
    <property type="protein sequence ID" value="TDR81473.1"/>
    <property type="molecule type" value="Genomic_DNA"/>
</dbReference>
<feature type="transmembrane region" description="Helical" evidence="7">
    <location>
        <begin position="91"/>
        <end position="110"/>
    </location>
</feature>
<dbReference type="PANTHER" id="PTHR43840:SF15">
    <property type="entry name" value="MITOCHONDRIAL METAL TRANSPORTER 1-RELATED"/>
    <property type="match status" value="1"/>
</dbReference>
<evidence type="ECO:0000256" key="6">
    <source>
        <dbReference type="ARBA" id="ARBA00023136"/>
    </source>
</evidence>
<proteinExistence type="inferred from homology"/>
<keyword evidence="5 7" id="KW-1133">Transmembrane helix</keyword>
<keyword evidence="11" id="KW-1185">Reference proteome</keyword>
<evidence type="ECO:0000313" key="11">
    <source>
        <dbReference type="Proteomes" id="UP000295611"/>
    </source>
</evidence>
<dbReference type="Proteomes" id="UP000295611">
    <property type="component" value="Unassembled WGS sequence"/>
</dbReference>
<dbReference type="GO" id="GO:0008324">
    <property type="term" value="F:monoatomic cation transmembrane transporter activity"/>
    <property type="evidence" value="ECO:0007669"/>
    <property type="project" value="InterPro"/>
</dbReference>